<dbReference type="FunFam" id="2.60.40.1180:FF:000007">
    <property type="entry name" value="Sucrose isomerase"/>
    <property type="match status" value="1"/>
</dbReference>
<reference evidence="5 6" key="1">
    <citation type="submission" date="2019-05" db="EMBL/GenBank/DDBJ databases">
        <authorList>
            <person name="Lee S.D."/>
        </authorList>
    </citation>
    <scope>NUCLEOTIDE SEQUENCE [LARGE SCALE GENOMIC DNA]</scope>
    <source>
        <strain evidence="5 6">GH2-6</strain>
    </source>
</reference>
<dbReference type="CDD" id="cd11333">
    <property type="entry name" value="AmyAc_SI_OligoGlu_DGase"/>
    <property type="match status" value="1"/>
</dbReference>
<dbReference type="GO" id="GO:0004556">
    <property type="term" value="F:alpha-amylase activity"/>
    <property type="evidence" value="ECO:0007669"/>
    <property type="project" value="TreeGrafter"/>
</dbReference>
<organism evidence="5 6">
    <name type="scientific">Martelella lutilitoris</name>
    <dbReference type="NCBI Taxonomy" id="2583532"/>
    <lineage>
        <taxon>Bacteria</taxon>
        <taxon>Pseudomonadati</taxon>
        <taxon>Pseudomonadota</taxon>
        <taxon>Alphaproteobacteria</taxon>
        <taxon>Hyphomicrobiales</taxon>
        <taxon>Aurantimonadaceae</taxon>
        <taxon>Martelella</taxon>
    </lineage>
</organism>
<dbReference type="Gene3D" id="2.60.40.1180">
    <property type="entry name" value="Golgi alpha-mannosidase II"/>
    <property type="match status" value="1"/>
</dbReference>
<dbReference type="Gene3D" id="3.90.400.10">
    <property type="entry name" value="Oligo-1,6-glucosidase, Domain 2"/>
    <property type="match status" value="1"/>
</dbReference>
<dbReference type="SMART" id="SM00642">
    <property type="entry name" value="Aamy"/>
    <property type="match status" value="1"/>
</dbReference>
<proteinExistence type="inferred from homology"/>
<gene>
    <name evidence="5" type="ORF">FF124_04765</name>
</gene>
<dbReference type="AlphaFoldDB" id="A0A5C4JVX4"/>
<keyword evidence="6" id="KW-1185">Reference proteome</keyword>
<dbReference type="Pfam" id="PF00128">
    <property type="entry name" value="Alpha-amylase"/>
    <property type="match status" value="1"/>
</dbReference>
<dbReference type="PANTHER" id="PTHR10357">
    <property type="entry name" value="ALPHA-AMYLASE FAMILY MEMBER"/>
    <property type="match status" value="1"/>
</dbReference>
<evidence type="ECO:0000313" key="6">
    <source>
        <dbReference type="Proteomes" id="UP000307874"/>
    </source>
</evidence>
<dbReference type="EMBL" id="VCLB01000002">
    <property type="protein sequence ID" value="TNB49301.1"/>
    <property type="molecule type" value="Genomic_DNA"/>
</dbReference>
<feature type="domain" description="Glycosyl hydrolase family 13 catalytic" evidence="4">
    <location>
        <begin position="18"/>
        <end position="419"/>
    </location>
</feature>
<dbReference type="FunFam" id="3.20.20.80:FF:000064">
    <property type="entry name" value="Oligo-1,6-glucosidase"/>
    <property type="match status" value="2"/>
</dbReference>
<dbReference type="InterPro" id="IPR013780">
    <property type="entry name" value="Glyco_hydro_b"/>
</dbReference>
<dbReference type="InterPro" id="IPR017853">
    <property type="entry name" value="GH"/>
</dbReference>
<dbReference type="GO" id="GO:0009313">
    <property type="term" value="P:oligosaccharide catabolic process"/>
    <property type="evidence" value="ECO:0007669"/>
    <property type="project" value="TreeGrafter"/>
</dbReference>
<dbReference type="NCBIfam" id="NF008183">
    <property type="entry name" value="PRK10933.1"/>
    <property type="match status" value="1"/>
</dbReference>
<reference evidence="5 6" key="2">
    <citation type="submission" date="2019-06" db="EMBL/GenBank/DDBJ databases">
        <title>Martelella lutilitoris sp. nov., isolated from a tidal mudflat.</title>
        <authorList>
            <person name="Kim Y.-J."/>
        </authorList>
    </citation>
    <scope>NUCLEOTIDE SEQUENCE [LARGE SCALE GENOMIC DNA]</scope>
    <source>
        <strain evidence="5 6">GH2-6</strain>
    </source>
</reference>
<dbReference type="Gene3D" id="3.20.20.80">
    <property type="entry name" value="Glycosidases"/>
    <property type="match status" value="1"/>
</dbReference>
<dbReference type="OrthoDB" id="9805159at2"/>
<dbReference type="SUPFAM" id="SSF51445">
    <property type="entry name" value="(Trans)glycosidases"/>
    <property type="match status" value="1"/>
</dbReference>
<comment type="similarity">
    <text evidence="1">Belongs to the glycosyl hydrolase 13 family.</text>
</comment>
<protein>
    <submittedName>
        <fullName evidence="5">Alpha-glucosidase</fullName>
    </submittedName>
</protein>
<dbReference type="Proteomes" id="UP000307874">
    <property type="component" value="Unassembled WGS sequence"/>
</dbReference>
<evidence type="ECO:0000256" key="1">
    <source>
        <dbReference type="ARBA" id="ARBA00008061"/>
    </source>
</evidence>
<dbReference type="InterPro" id="IPR045857">
    <property type="entry name" value="O16G_dom_2"/>
</dbReference>
<evidence type="ECO:0000259" key="4">
    <source>
        <dbReference type="SMART" id="SM00642"/>
    </source>
</evidence>
<keyword evidence="3" id="KW-0326">Glycosidase</keyword>
<dbReference type="SUPFAM" id="SSF51011">
    <property type="entry name" value="Glycosyl hydrolase domain"/>
    <property type="match status" value="1"/>
</dbReference>
<accession>A0A5C4JVX4</accession>
<name>A0A5C4JVX4_9HYPH</name>
<dbReference type="InterPro" id="IPR032091">
    <property type="entry name" value="Malt_amylase-like_C"/>
</dbReference>
<keyword evidence="2" id="KW-0378">Hydrolase</keyword>
<dbReference type="PANTHER" id="PTHR10357:SF179">
    <property type="entry name" value="NEUTRAL AND BASIC AMINO ACID TRANSPORT PROTEIN RBAT"/>
    <property type="match status" value="1"/>
</dbReference>
<evidence type="ECO:0000256" key="3">
    <source>
        <dbReference type="ARBA" id="ARBA00023295"/>
    </source>
</evidence>
<dbReference type="FunFam" id="3.90.400.10:FF:000002">
    <property type="entry name" value="Sucrose isomerase"/>
    <property type="match status" value="1"/>
</dbReference>
<evidence type="ECO:0000313" key="5">
    <source>
        <dbReference type="EMBL" id="TNB49301.1"/>
    </source>
</evidence>
<sequence length="559" mass="63973">MPQPAQSKHWWKEAVAYQIYPRSFADSNGDGIGDIPGIIGRLDHIANLGIDVIWLSPHFDSPNADNGYDIRDYRKVMKEFGTMADFDRLLAEIKKRGMRLIIDLVVNHTSDEHEWFVESRSSRDSAKRDYYIWRDGSKGVPNNFVSYFGGSAWEKDDATGDYYLHYFAKKQPDLNWDNEKVRAEVYDLMRFWLDKGVSGFRMDVIPFISKNFAFPNLTEEEMKDPGRVYASGPRLHDYLQEMNREVLSHYDCMTVGEAAGVSDAQTPLFVDEARNELNMIFNFAVVMLDRDGWRWKPRKLTDMKATFDRLDKAVGMTGWNTVFLGNHDQPRTVSHFGDPSPEWRVLSAKALATMMLTMRGTPFIYQGEEIGMVNYPFTDLDQFDDIEVRGLRQDYVETGKVSAGDLLENLNKVSRDHARTPMQWDASANAGFTTAEKPWLAVNPNYPEINAEAAQADQGSVYHHYRKLIALRHETPALVYGTYEDLAPDHDAVFAFERKLDDTRLVIVINFSREPVEWRQAEIKGAEVIISNDPTRDAKMAEDTLALSPWEAVVLKPSS</sequence>
<dbReference type="InterPro" id="IPR006047">
    <property type="entry name" value="GH13_cat_dom"/>
</dbReference>
<comment type="caution">
    <text evidence="5">The sequence shown here is derived from an EMBL/GenBank/DDBJ whole genome shotgun (WGS) entry which is preliminary data.</text>
</comment>
<dbReference type="RefSeq" id="WP_138747331.1">
    <property type="nucleotide sequence ID" value="NZ_VCLB01000002.1"/>
</dbReference>
<dbReference type="Pfam" id="PF16657">
    <property type="entry name" value="Malt_amylase_C"/>
    <property type="match status" value="1"/>
</dbReference>
<evidence type="ECO:0000256" key="2">
    <source>
        <dbReference type="ARBA" id="ARBA00022801"/>
    </source>
</evidence>